<dbReference type="InterPro" id="IPR000073">
    <property type="entry name" value="AB_hydrolase_1"/>
</dbReference>
<keyword evidence="5" id="KW-1185">Reference proteome</keyword>
<dbReference type="AlphaFoldDB" id="A0A0D2AFT2"/>
<proteinExistence type="inferred from homology"/>
<feature type="domain" description="AB hydrolase-1" evidence="3">
    <location>
        <begin position="40"/>
        <end position="137"/>
    </location>
</feature>
<dbReference type="InterPro" id="IPR000639">
    <property type="entry name" value="Epox_hydrolase-like"/>
</dbReference>
<dbReference type="HOGENOM" id="CLU_020336_7_1_1"/>
<organism evidence="4 5">
    <name type="scientific">Cladophialophora immunda</name>
    <dbReference type="NCBI Taxonomy" id="569365"/>
    <lineage>
        <taxon>Eukaryota</taxon>
        <taxon>Fungi</taxon>
        <taxon>Dikarya</taxon>
        <taxon>Ascomycota</taxon>
        <taxon>Pezizomycotina</taxon>
        <taxon>Eurotiomycetes</taxon>
        <taxon>Chaetothyriomycetidae</taxon>
        <taxon>Chaetothyriales</taxon>
        <taxon>Herpotrichiellaceae</taxon>
        <taxon>Cladophialophora</taxon>
    </lineage>
</organism>
<evidence type="ECO:0000256" key="1">
    <source>
        <dbReference type="ARBA" id="ARBA00022801"/>
    </source>
</evidence>
<keyword evidence="1" id="KW-0378">Hydrolase</keyword>
<dbReference type="Gene3D" id="3.40.50.1820">
    <property type="entry name" value="alpha/beta hydrolase"/>
    <property type="match status" value="1"/>
</dbReference>
<evidence type="ECO:0000313" key="5">
    <source>
        <dbReference type="Proteomes" id="UP000054466"/>
    </source>
</evidence>
<evidence type="ECO:0000256" key="2">
    <source>
        <dbReference type="ARBA" id="ARBA00038334"/>
    </source>
</evidence>
<accession>A0A0D2AFT2</accession>
<dbReference type="GeneID" id="27351109"/>
<reference evidence="4 5" key="1">
    <citation type="submission" date="2015-01" db="EMBL/GenBank/DDBJ databases">
        <title>The Genome Sequence of Cladophialophora immunda CBS83496.</title>
        <authorList>
            <consortium name="The Broad Institute Genomics Platform"/>
            <person name="Cuomo C."/>
            <person name="de Hoog S."/>
            <person name="Gorbushina A."/>
            <person name="Stielow B."/>
            <person name="Teixiera M."/>
            <person name="Abouelleil A."/>
            <person name="Chapman S.B."/>
            <person name="Priest M."/>
            <person name="Young S.K."/>
            <person name="Wortman J."/>
            <person name="Nusbaum C."/>
            <person name="Birren B."/>
        </authorList>
    </citation>
    <scope>NUCLEOTIDE SEQUENCE [LARGE SCALE GENOMIC DNA]</scope>
    <source>
        <strain evidence="4 5">CBS 83496</strain>
    </source>
</reference>
<dbReference type="RefSeq" id="XP_016243953.1">
    <property type="nucleotide sequence ID" value="XM_016399391.1"/>
</dbReference>
<gene>
    <name evidence="4" type="ORF">PV07_11915</name>
</gene>
<comment type="similarity">
    <text evidence="2">Belongs to the AB hydrolase superfamily. Epoxide hydrolase family.</text>
</comment>
<dbReference type="PANTHER" id="PTHR43329">
    <property type="entry name" value="EPOXIDE HYDROLASE"/>
    <property type="match status" value="1"/>
</dbReference>
<dbReference type="Proteomes" id="UP000054466">
    <property type="component" value="Unassembled WGS sequence"/>
</dbReference>
<dbReference type="SUPFAM" id="SSF53474">
    <property type="entry name" value="alpha/beta-Hydrolases"/>
    <property type="match status" value="1"/>
</dbReference>
<dbReference type="PRINTS" id="PR00412">
    <property type="entry name" value="EPOXHYDRLASE"/>
</dbReference>
<dbReference type="Pfam" id="PF00561">
    <property type="entry name" value="Abhydrolase_1"/>
    <property type="match status" value="1"/>
</dbReference>
<sequence>MAAAKTQSLYADLKLTHNVTKTSSGSEVHSYTSDLGSDSPILTLIHGYPQSAYEWRHVVPLLQGKVSLFVPELPGYGISTPIRDPASNTKRAVGTVLLEALADVFKTKTASSPRRVILGGHDRGARISHRLSVDFSHPAQSSPALYKDLNLTVPGTILLDIIPTKEQWTAFSDPAICQGYFHWPLLANADLATEMISAFGGGNWARGAHTRISGPNPKALERISSHDALDIYAGLFSDRDTIYYSALDYAAGAAPEATEQDQDQKAGRKVSVPLLVMFSKAKLGARIDVEGVWKGWVAPGVDYEGHGVGDGYGHYLPEEAFDIVAEKISAFIKKVT</sequence>
<dbReference type="VEuPathDB" id="FungiDB:PV07_11915"/>
<dbReference type="InterPro" id="IPR029058">
    <property type="entry name" value="AB_hydrolase_fold"/>
</dbReference>
<evidence type="ECO:0000313" key="4">
    <source>
        <dbReference type="EMBL" id="KIW23737.1"/>
    </source>
</evidence>
<dbReference type="STRING" id="569365.A0A0D2AFT2"/>
<dbReference type="GO" id="GO:0016787">
    <property type="term" value="F:hydrolase activity"/>
    <property type="evidence" value="ECO:0007669"/>
    <property type="project" value="UniProtKB-KW"/>
</dbReference>
<dbReference type="OrthoDB" id="284184at2759"/>
<dbReference type="EMBL" id="KN847046">
    <property type="protein sequence ID" value="KIW23737.1"/>
    <property type="molecule type" value="Genomic_DNA"/>
</dbReference>
<evidence type="ECO:0000259" key="3">
    <source>
        <dbReference type="Pfam" id="PF00561"/>
    </source>
</evidence>
<name>A0A0D2AFT2_9EURO</name>
<protein>
    <recommendedName>
        <fullName evidence="3">AB hydrolase-1 domain-containing protein</fullName>
    </recommendedName>
</protein>